<dbReference type="KEGG" id="cid:P73_3113"/>
<dbReference type="HOGENOM" id="CLU_1352616_0_0_5"/>
<keyword evidence="2" id="KW-1185">Reference proteome</keyword>
<organism evidence="1 2">
    <name type="scientific">Celeribacter indicus</name>
    <dbReference type="NCBI Taxonomy" id="1208324"/>
    <lineage>
        <taxon>Bacteria</taxon>
        <taxon>Pseudomonadati</taxon>
        <taxon>Pseudomonadota</taxon>
        <taxon>Alphaproteobacteria</taxon>
        <taxon>Rhodobacterales</taxon>
        <taxon>Roseobacteraceae</taxon>
        <taxon>Celeribacter</taxon>
    </lineage>
</organism>
<reference evidence="1 2" key="1">
    <citation type="journal article" date="2014" name="Int. J. Syst. Evol. Microbiol.">
        <title>Celeribacter indicus sp. nov., a polycyclic aromatic hydrocarbon-degrading bacterium from deep-sea sediment and reclassification of Huaishuia halophila as Celeribacter halophilus comb. nov.</title>
        <authorList>
            <person name="Lai Q."/>
            <person name="Cao J."/>
            <person name="Yuan J."/>
            <person name="Li F."/>
            <person name="Shao Z."/>
        </authorList>
    </citation>
    <scope>NUCLEOTIDE SEQUENCE [LARGE SCALE GENOMIC DNA]</scope>
    <source>
        <strain evidence="1">P73</strain>
    </source>
</reference>
<dbReference type="EMBL" id="CP004393">
    <property type="protein sequence ID" value="AJE47828.1"/>
    <property type="molecule type" value="Genomic_DNA"/>
</dbReference>
<dbReference type="RefSeq" id="WP_043870296.1">
    <property type="nucleotide sequence ID" value="NZ_CP004393.1"/>
</dbReference>
<sequence length="202" mass="20867">MALTLPGAAPAPVSDTELTRLFETCELGIANLGRLTGPVLLLTRFDAAGLRLRDAISGLGAVSMIVQERRLPPSWTGRHTPRLSCVLLDETYLGTAALPDMIAAIREASPSLAIVVLSGGARINLFSPAEAAPADVVLKLPASPVALKLGISAAVANRDWAEWSGRGAGDDTTDTARRGGLARRLRRLLGLAAASGGRTGGA</sequence>
<accession>A0A0B5DWN1</accession>
<protein>
    <submittedName>
        <fullName evidence="1">Uncharacterized protein</fullName>
    </submittedName>
</protein>
<evidence type="ECO:0000313" key="1">
    <source>
        <dbReference type="EMBL" id="AJE47828.1"/>
    </source>
</evidence>
<name>A0A0B5DWN1_9RHOB</name>
<dbReference type="AlphaFoldDB" id="A0A0B5DWN1"/>
<proteinExistence type="predicted"/>
<dbReference type="Proteomes" id="UP000031521">
    <property type="component" value="Chromosome"/>
</dbReference>
<gene>
    <name evidence="1" type="ORF">P73_3113</name>
</gene>
<evidence type="ECO:0000313" key="2">
    <source>
        <dbReference type="Proteomes" id="UP000031521"/>
    </source>
</evidence>